<dbReference type="InterPro" id="IPR032774">
    <property type="entry name" value="WG_beta_rep"/>
</dbReference>
<protein>
    <submittedName>
        <fullName evidence="1">WG repeat-containing protein</fullName>
    </submittedName>
</protein>
<proteinExistence type="predicted"/>
<dbReference type="SUPFAM" id="SSF69360">
    <property type="entry name" value="Cell wall binding repeat"/>
    <property type="match status" value="1"/>
</dbReference>
<reference evidence="1 2" key="1">
    <citation type="submission" date="2022-10" db="EMBL/GenBank/DDBJ databases">
        <title>Comparative genomics and taxonomic characterization of three novel marine species of genus Reichenbachiella exhibiting antioxidant and polysaccharide degradation activities.</title>
        <authorList>
            <person name="Muhammad N."/>
            <person name="Lee Y.-J."/>
            <person name="Ko J."/>
            <person name="Kim S.-G."/>
        </authorList>
    </citation>
    <scope>NUCLEOTIDE SEQUENCE [LARGE SCALE GENOMIC DNA]</scope>
    <source>
        <strain evidence="1 2">ABR2-5</strain>
    </source>
</reference>
<sequence length="357" mass="39993">MKKTILAIALVFNFLEVFPQSYLAMVRPANSDEWTYVDINGNQLVKPRYRKCFSFVPEGVALVYNEETLNYELLKADGTILIPEEKIVALKMRSDFGGGSFDFSNGMLPVKLGNYKWGYMNTKGEVAIEAEFDDVGPFGSNVAIASNGLGTSTRRYLINRKGEKTLIEMDKLKELKPFQEEMGVFYLRGRKAGFINENGDIVINPVFKSVGYFSGGVAWAKLIDGRIGFMDKKGDWVVLPIFEVAKDFDPISGIALVRPVDGKYQYINLKGEKISVPGTAPYHSFVNGACIGRSESYYGFYGSDGNWMVEPKFEGLRNFKNGYAAAKLNGLWGYIDKNGDWVLKPQFAAVKDFERVD</sequence>
<dbReference type="Proteomes" id="UP001300692">
    <property type="component" value="Unassembled WGS sequence"/>
</dbReference>
<dbReference type="RefSeq" id="WP_264136283.1">
    <property type="nucleotide sequence ID" value="NZ_JAOYOD010000001.1"/>
</dbReference>
<evidence type="ECO:0000313" key="1">
    <source>
        <dbReference type="EMBL" id="MCV9385494.1"/>
    </source>
</evidence>
<dbReference type="PANTHER" id="PTHR37841:SF1">
    <property type="entry name" value="DUF3298 DOMAIN-CONTAINING PROTEIN"/>
    <property type="match status" value="1"/>
</dbReference>
<accession>A0ABT3CPV2</accession>
<comment type="caution">
    <text evidence="1">The sequence shown here is derived from an EMBL/GenBank/DDBJ whole genome shotgun (WGS) entry which is preliminary data.</text>
</comment>
<gene>
    <name evidence="1" type="ORF">N7U62_02415</name>
</gene>
<organism evidence="1 2">
    <name type="scientific">Reichenbachiella ulvae</name>
    <dbReference type="NCBI Taxonomy" id="2980104"/>
    <lineage>
        <taxon>Bacteria</taxon>
        <taxon>Pseudomonadati</taxon>
        <taxon>Bacteroidota</taxon>
        <taxon>Cytophagia</taxon>
        <taxon>Cytophagales</taxon>
        <taxon>Reichenbachiellaceae</taxon>
        <taxon>Reichenbachiella</taxon>
    </lineage>
</organism>
<keyword evidence="2" id="KW-1185">Reference proteome</keyword>
<dbReference type="PANTHER" id="PTHR37841">
    <property type="entry name" value="GLR2918 PROTEIN"/>
    <property type="match status" value="1"/>
</dbReference>
<evidence type="ECO:0000313" key="2">
    <source>
        <dbReference type="Proteomes" id="UP001300692"/>
    </source>
</evidence>
<dbReference type="EMBL" id="JAOYOD010000001">
    <property type="protein sequence ID" value="MCV9385494.1"/>
    <property type="molecule type" value="Genomic_DNA"/>
</dbReference>
<name>A0ABT3CPV2_9BACT</name>
<dbReference type="Pfam" id="PF14903">
    <property type="entry name" value="WG_beta_rep"/>
    <property type="match status" value="5"/>
</dbReference>